<feature type="transmembrane region" description="Helical" evidence="5">
    <location>
        <begin position="303"/>
        <end position="325"/>
    </location>
</feature>
<reference evidence="8" key="1">
    <citation type="submission" date="2018-06" db="EMBL/GenBank/DDBJ databases">
        <title>Complete genome of Pseudomonas insecticola strain QZS01.</title>
        <authorList>
            <person name="Wang J."/>
            <person name="Su Q."/>
        </authorList>
    </citation>
    <scope>NUCLEOTIDE SEQUENCE [LARGE SCALE GENOMIC DNA]</scope>
    <source>
        <strain evidence="8">QZS01</strain>
    </source>
</reference>
<evidence type="ECO:0000256" key="1">
    <source>
        <dbReference type="ARBA" id="ARBA00004141"/>
    </source>
</evidence>
<dbReference type="PANTHER" id="PTHR23514">
    <property type="entry name" value="BYPASS OF STOP CODON PROTEIN 6"/>
    <property type="match status" value="1"/>
</dbReference>
<dbReference type="Proteomes" id="UP000273143">
    <property type="component" value="Chromosome"/>
</dbReference>
<dbReference type="Pfam" id="PF07690">
    <property type="entry name" value="MFS_1"/>
    <property type="match status" value="1"/>
</dbReference>
<feature type="transmembrane region" description="Helical" evidence="5">
    <location>
        <begin position="138"/>
        <end position="160"/>
    </location>
</feature>
<feature type="transmembrane region" description="Helical" evidence="5">
    <location>
        <begin position="280"/>
        <end position="297"/>
    </location>
</feature>
<feature type="transmembrane region" description="Helical" evidence="5">
    <location>
        <begin position="337"/>
        <end position="354"/>
    </location>
</feature>
<comment type="subcellular location">
    <subcellularLocation>
        <location evidence="1">Membrane</location>
        <topology evidence="1">Multi-pass membrane protein</topology>
    </subcellularLocation>
</comment>
<evidence type="ECO:0000256" key="5">
    <source>
        <dbReference type="SAM" id="Phobius"/>
    </source>
</evidence>
<evidence type="ECO:0000313" key="7">
    <source>
        <dbReference type="EMBL" id="AZS50600.1"/>
    </source>
</evidence>
<dbReference type="InterPro" id="IPR011701">
    <property type="entry name" value="MFS"/>
</dbReference>
<evidence type="ECO:0000313" key="8">
    <source>
        <dbReference type="Proteomes" id="UP000273143"/>
    </source>
</evidence>
<organism evidence="7 8">
    <name type="scientific">Entomomonas moraniae</name>
    <dbReference type="NCBI Taxonomy" id="2213226"/>
    <lineage>
        <taxon>Bacteria</taxon>
        <taxon>Pseudomonadati</taxon>
        <taxon>Pseudomonadota</taxon>
        <taxon>Gammaproteobacteria</taxon>
        <taxon>Pseudomonadales</taxon>
        <taxon>Pseudomonadaceae</taxon>
        <taxon>Entomomonas</taxon>
    </lineage>
</organism>
<dbReference type="SUPFAM" id="SSF103473">
    <property type="entry name" value="MFS general substrate transporter"/>
    <property type="match status" value="1"/>
</dbReference>
<dbReference type="InterPro" id="IPR051788">
    <property type="entry name" value="MFS_Transporter"/>
</dbReference>
<feature type="domain" description="Major facilitator superfamily (MFS) profile" evidence="6">
    <location>
        <begin position="15"/>
        <end position="390"/>
    </location>
</feature>
<dbReference type="PROSITE" id="PS50850">
    <property type="entry name" value="MFS"/>
    <property type="match status" value="1"/>
</dbReference>
<dbReference type="RefSeq" id="WP_127163074.1">
    <property type="nucleotide sequence ID" value="NZ_CP029822.1"/>
</dbReference>
<evidence type="ECO:0000256" key="4">
    <source>
        <dbReference type="ARBA" id="ARBA00023136"/>
    </source>
</evidence>
<evidence type="ECO:0000259" key="6">
    <source>
        <dbReference type="PROSITE" id="PS50850"/>
    </source>
</evidence>
<accession>A0A3Q9JJ07</accession>
<dbReference type="InterPro" id="IPR036259">
    <property type="entry name" value="MFS_trans_sf"/>
</dbReference>
<dbReference type="GO" id="GO:0022857">
    <property type="term" value="F:transmembrane transporter activity"/>
    <property type="evidence" value="ECO:0007669"/>
    <property type="project" value="InterPro"/>
</dbReference>
<feature type="transmembrane region" description="Helical" evidence="5">
    <location>
        <begin position="85"/>
        <end position="118"/>
    </location>
</feature>
<keyword evidence="4 5" id="KW-0472">Membrane</keyword>
<protein>
    <submittedName>
        <fullName evidence="7">MFS transporter</fullName>
    </submittedName>
</protein>
<feature type="transmembrane region" description="Helical" evidence="5">
    <location>
        <begin position="20"/>
        <end position="39"/>
    </location>
</feature>
<sequence length="390" mass="41817">MNSTISQVGDNLKRLRLSIAFFFGLAGLSFSSWAVRTPFIQEKLQLTKIDWGFLLLCPVFSSFMATLMSSFLISRFGSHRITPVAAYLVLIAISLIGFAPSVIFLAGAFIMFGLGMGLIDISMNDQAAALEKLYQRSIMSSFHGVFSVGAMLGALFGGFVARYHMIPGHHLLIVSLFLIVGVLFNQQHLLKNIDSLPVDVEEVKTPLFVVPKGKLWVLGFVAAAAVFVEGAMADWSALFLENMKATESVAALGLAFFTGTMALGRLFGDRWVDYIGRIKAIQLGGLCSALGLLIALFSHSPVVAIIGFTFAGIGISIIFPCLLTLSDRVKPKGVTSSAAIASVAMMGYVMMLFGPPMIGFLAHIVGLHLSFIALLVSSIAVALLVGHSKP</sequence>
<dbReference type="AlphaFoldDB" id="A0A3Q9JJ07"/>
<name>A0A3Q9JJ07_9GAMM</name>
<gene>
    <name evidence="7" type="ORF">DM558_07320</name>
</gene>
<evidence type="ECO:0000256" key="3">
    <source>
        <dbReference type="ARBA" id="ARBA00022989"/>
    </source>
</evidence>
<proteinExistence type="predicted"/>
<feature type="transmembrane region" description="Helical" evidence="5">
    <location>
        <begin position="360"/>
        <end position="385"/>
    </location>
</feature>
<dbReference type="PANTHER" id="PTHR23514:SF13">
    <property type="entry name" value="INNER MEMBRANE PROTEIN YBJJ"/>
    <property type="match status" value="1"/>
</dbReference>
<dbReference type="Gene3D" id="1.20.1250.20">
    <property type="entry name" value="MFS general substrate transporter like domains"/>
    <property type="match status" value="2"/>
</dbReference>
<feature type="transmembrane region" description="Helical" evidence="5">
    <location>
        <begin position="249"/>
        <end position="268"/>
    </location>
</feature>
<feature type="transmembrane region" description="Helical" evidence="5">
    <location>
        <begin position="166"/>
        <end position="184"/>
    </location>
</feature>
<dbReference type="EMBL" id="CP029822">
    <property type="protein sequence ID" value="AZS50600.1"/>
    <property type="molecule type" value="Genomic_DNA"/>
</dbReference>
<keyword evidence="3 5" id="KW-1133">Transmembrane helix</keyword>
<dbReference type="KEGG" id="emo:DM558_07320"/>
<evidence type="ECO:0000256" key="2">
    <source>
        <dbReference type="ARBA" id="ARBA00022692"/>
    </source>
</evidence>
<feature type="transmembrane region" description="Helical" evidence="5">
    <location>
        <begin position="51"/>
        <end position="73"/>
    </location>
</feature>
<dbReference type="GO" id="GO:0016020">
    <property type="term" value="C:membrane"/>
    <property type="evidence" value="ECO:0007669"/>
    <property type="project" value="UniProtKB-SubCell"/>
</dbReference>
<feature type="transmembrane region" description="Helical" evidence="5">
    <location>
        <begin position="215"/>
        <end position="237"/>
    </location>
</feature>
<keyword evidence="2 5" id="KW-0812">Transmembrane</keyword>
<dbReference type="CDD" id="cd17393">
    <property type="entry name" value="MFS_MosC_like"/>
    <property type="match status" value="1"/>
</dbReference>
<dbReference type="InterPro" id="IPR020846">
    <property type="entry name" value="MFS_dom"/>
</dbReference>
<keyword evidence="8" id="KW-1185">Reference proteome</keyword>